<accession>A0A9Q5N562</accession>
<keyword evidence="5" id="KW-1185">Reference proteome</keyword>
<dbReference type="InterPro" id="IPR036322">
    <property type="entry name" value="WD40_repeat_dom_sf"/>
</dbReference>
<organism evidence="4 5">
    <name type="scientific">Sanghuangporus baumii</name>
    <name type="common">Phellinus baumii</name>
    <dbReference type="NCBI Taxonomy" id="108892"/>
    <lineage>
        <taxon>Eukaryota</taxon>
        <taxon>Fungi</taxon>
        <taxon>Dikarya</taxon>
        <taxon>Basidiomycota</taxon>
        <taxon>Agaricomycotina</taxon>
        <taxon>Agaricomycetes</taxon>
        <taxon>Hymenochaetales</taxon>
        <taxon>Hymenochaetaceae</taxon>
        <taxon>Sanghuangporus</taxon>
    </lineage>
</organism>
<dbReference type="Gene3D" id="2.130.10.10">
    <property type="entry name" value="YVTN repeat-like/Quinoprotein amine dehydrogenase"/>
    <property type="match status" value="4"/>
</dbReference>
<dbReference type="InterPro" id="IPR001680">
    <property type="entry name" value="WD40_rpt"/>
</dbReference>
<reference evidence="4" key="1">
    <citation type="submission" date="2016-06" db="EMBL/GenBank/DDBJ databases">
        <title>Draft Genome sequence of the fungus Inonotus baumii.</title>
        <authorList>
            <person name="Zhu H."/>
            <person name="Lin W."/>
        </authorList>
    </citation>
    <scope>NUCLEOTIDE SEQUENCE</scope>
    <source>
        <strain evidence="4">821</strain>
    </source>
</reference>
<feature type="repeat" description="WD" evidence="3">
    <location>
        <begin position="310"/>
        <end position="351"/>
    </location>
</feature>
<feature type="repeat" description="WD" evidence="3">
    <location>
        <begin position="737"/>
        <end position="778"/>
    </location>
</feature>
<dbReference type="PANTHER" id="PTHR19848">
    <property type="entry name" value="WD40 REPEAT PROTEIN"/>
    <property type="match status" value="1"/>
</dbReference>
<dbReference type="AlphaFoldDB" id="A0A9Q5N562"/>
<sequence>MVQGTINPGRSLLKLVDDVQSVIGLDGLYATALEGSEIWQSDSKDEGTAILGLILVQKEAVTGSVIAAFLGLEEDTVDRILRRLRSVVSHETGKPVRLHHASFADYLLSLERSGGKPWHIDQITQKQAVTDRCFDVLAENLRFNIGNLESSFVCNEDVPDLKTRIANNIQPHLGYACRYWAAHLCELSKSDVSSELTKRMKTFGMRHLLYWFEVLSLTGQFNRVVVRALYDASLWSASKDEELSSLFWAAYRLASVFAYPISQSVPHIYLSAISLWKDESAIADHYSKTHPVATVHRLGKSAGARCMKILKGHASIVNSVTISPDGGRIASCSGDKTIRIWNAFSGDLVWQFEEDTEVHSVAFSPDSNRVVSGSRDGMIRVWDVGIGQIISGPSKASKSSVTSVAFSPDGEHVISVSAGKVCVLDFDDDELIPVRFEDDIGALKVSPDGKYVLGSKNRKIAIWDTGTGKRVSAPIDQAKDSWLDMLSSSYAVSPDGKRVVTGSKDGTVRIWNDRGELVTGPLKAHSSHVLSVSFCSNSKRVVSGVEDGTIAVWDADSGGLLFGPFKEHTNWVTSVIFAPDGKRVISASQDRTIRIWDVGNPDIVPDVSQMHTDKVTSVSFSPDGKRIVSGSWDKTIHIWDVESGKHLSGPFMGHTHYVSSVTFLPDGRRIVSGSFDCTIRIWDVDSGKLALDPLVGHSGWVLSIAVSTDGKRIVSGSEDNTLHIWDADSGELILVLLRAHTDRITSVAFSWDGRYIVSSSWDKMICIWDADSGEPVLNPLEGHTGSINSVAFSPAGKHIASGSGDNTVRIWAVDNGEIVSGPFEAHTSGVFSVAFSPDSEFVASGSWDETICIWNIDSGKLVLRPLKGHTDGVSSVMFSPDGDRVVSGSWDKTIRVWSVSSDGAALQGAREHSECESSGSSTSQNTDTDIVRYNQCTSTDHETSNWTLSGTGWIKGKQGELLIWIPDDMRTTLWTPGTIAVLSCQFSTKLDLLNSPVGKKWSEGYPRK</sequence>
<feature type="repeat" description="WD" evidence="3">
    <location>
        <begin position="522"/>
        <end position="558"/>
    </location>
</feature>
<feature type="repeat" description="WD" evidence="3">
    <location>
        <begin position="651"/>
        <end position="692"/>
    </location>
</feature>
<feature type="repeat" description="WD" evidence="3">
    <location>
        <begin position="694"/>
        <end position="735"/>
    </location>
</feature>
<evidence type="ECO:0000256" key="1">
    <source>
        <dbReference type="ARBA" id="ARBA00022574"/>
    </source>
</evidence>
<dbReference type="InterPro" id="IPR019775">
    <property type="entry name" value="WD40_repeat_CS"/>
</dbReference>
<feature type="repeat" description="WD" evidence="3">
    <location>
        <begin position="565"/>
        <end position="598"/>
    </location>
</feature>
<protein>
    <submittedName>
        <fullName evidence="4">WD40 repeat-like protein</fullName>
    </submittedName>
</protein>
<dbReference type="SUPFAM" id="SSF50998">
    <property type="entry name" value="Quinoprotein alcohol dehydrogenase-like"/>
    <property type="match status" value="1"/>
</dbReference>
<proteinExistence type="predicted"/>
<comment type="caution">
    <text evidence="4">The sequence shown here is derived from an EMBL/GenBank/DDBJ whole genome shotgun (WGS) entry which is preliminary data.</text>
</comment>
<gene>
    <name evidence="4" type="ORF">A7U60_g8125</name>
</gene>
<feature type="repeat" description="WD" evidence="3">
    <location>
        <begin position="351"/>
        <end position="384"/>
    </location>
</feature>
<dbReference type="PROSITE" id="PS50082">
    <property type="entry name" value="WD_REPEATS_2"/>
    <property type="match status" value="12"/>
</dbReference>
<feature type="repeat" description="WD" evidence="3">
    <location>
        <begin position="823"/>
        <end position="864"/>
    </location>
</feature>
<evidence type="ECO:0000313" key="4">
    <source>
        <dbReference type="EMBL" id="OCB84903.1"/>
    </source>
</evidence>
<dbReference type="InterPro" id="IPR020472">
    <property type="entry name" value="WD40_PAC1"/>
</dbReference>
<keyword evidence="1 3" id="KW-0853">WD repeat</keyword>
<feature type="repeat" description="WD" evidence="3">
    <location>
        <begin position="866"/>
        <end position="907"/>
    </location>
</feature>
<dbReference type="OrthoDB" id="538223at2759"/>
<dbReference type="InterPro" id="IPR011047">
    <property type="entry name" value="Quinoprotein_ADH-like_sf"/>
</dbReference>
<feature type="repeat" description="WD" evidence="3">
    <location>
        <begin position="489"/>
        <end position="512"/>
    </location>
</feature>
<dbReference type="EMBL" id="LNZH02000213">
    <property type="protein sequence ID" value="OCB84903.1"/>
    <property type="molecule type" value="Genomic_DNA"/>
</dbReference>
<feature type="repeat" description="WD" evidence="3">
    <location>
        <begin position="608"/>
        <end position="649"/>
    </location>
</feature>
<name>A0A9Q5N562_SANBA</name>
<dbReference type="SMART" id="SM00320">
    <property type="entry name" value="WD40"/>
    <property type="match status" value="14"/>
</dbReference>
<evidence type="ECO:0000256" key="3">
    <source>
        <dbReference type="PROSITE-ProRule" id="PRU00221"/>
    </source>
</evidence>
<dbReference type="SUPFAM" id="SSF50978">
    <property type="entry name" value="WD40 repeat-like"/>
    <property type="match status" value="1"/>
</dbReference>
<evidence type="ECO:0000256" key="2">
    <source>
        <dbReference type="ARBA" id="ARBA00022737"/>
    </source>
</evidence>
<dbReference type="PROSITE" id="PS50231">
    <property type="entry name" value="RICIN_B_LECTIN"/>
    <property type="match status" value="1"/>
</dbReference>
<dbReference type="InterPro" id="IPR015943">
    <property type="entry name" value="WD40/YVTN_repeat-like_dom_sf"/>
</dbReference>
<dbReference type="PRINTS" id="PR00320">
    <property type="entry name" value="GPROTEINBRPT"/>
</dbReference>
<dbReference type="Pfam" id="PF00400">
    <property type="entry name" value="WD40"/>
    <property type="match status" value="14"/>
</dbReference>
<dbReference type="Proteomes" id="UP000757232">
    <property type="component" value="Unassembled WGS sequence"/>
</dbReference>
<dbReference type="PROSITE" id="PS00678">
    <property type="entry name" value="WD_REPEATS_1"/>
    <property type="match status" value="8"/>
</dbReference>
<dbReference type="CDD" id="cd00200">
    <property type="entry name" value="WD40"/>
    <property type="match status" value="2"/>
</dbReference>
<dbReference type="PANTHER" id="PTHR19848:SF8">
    <property type="entry name" value="F-BOX AND WD REPEAT DOMAIN CONTAINING 7"/>
    <property type="match status" value="1"/>
</dbReference>
<dbReference type="PROSITE" id="PS50294">
    <property type="entry name" value="WD_REPEATS_REGION"/>
    <property type="match status" value="11"/>
</dbReference>
<feature type="repeat" description="WD" evidence="3">
    <location>
        <begin position="780"/>
        <end position="821"/>
    </location>
</feature>
<keyword evidence="2" id="KW-0677">Repeat</keyword>
<evidence type="ECO:0000313" key="5">
    <source>
        <dbReference type="Proteomes" id="UP000757232"/>
    </source>
</evidence>